<dbReference type="InterPro" id="IPR046348">
    <property type="entry name" value="SIS_dom_sf"/>
</dbReference>
<feature type="domain" description="SIS" evidence="4">
    <location>
        <begin position="127"/>
        <end position="254"/>
    </location>
</feature>
<dbReference type="InterPro" id="IPR000281">
    <property type="entry name" value="HTH_RpiR"/>
</dbReference>
<dbReference type="Gene3D" id="3.40.50.10490">
    <property type="entry name" value="Glucose-6-phosphate isomerase like protein, domain 1"/>
    <property type="match status" value="1"/>
</dbReference>
<accession>A0ABN6J025</accession>
<sequence length="280" mass="32088">MIMEKLKDTNNLTTQEQLIASYILENPDKVKSVSSHQLARLAYTSQSTVIRLCRKLGFDSFREFQIEYNLDYKNSLLHCEINNDTPINMKTRYEEIVHLLPKIQMNTITKLQSTLNQNKMIRIANYLVHSDYIDLYGLGISNIIINQAAFKFRSIGFNCTAHDGLNSHYILAANNNKRVALLLTFTGANATILEISKKLKKNHIYTVIICEYNSEKLHDYCDEVICIDSGISYLNLESYTSIISAHFAFDILFSLMLTSNYDKSLEASINLLSEKNKTNK</sequence>
<dbReference type="SUPFAM" id="SSF46689">
    <property type="entry name" value="Homeodomain-like"/>
    <property type="match status" value="1"/>
</dbReference>
<evidence type="ECO:0000259" key="4">
    <source>
        <dbReference type="Pfam" id="PF01380"/>
    </source>
</evidence>
<organism evidence="6 7">
    <name type="scientific">Clostridium gelidum</name>
    <dbReference type="NCBI Taxonomy" id="704125"/>
    <lineage>
        <taxon>Bacteria</taxon>
        <taxon>Bacillati</taxon>
        <taxon>Bacillota</taxon>
        <taxon>Clostridia</taxon>
        <taxon>Eubacteriales</taxon>
        <taxon>Clostridiaceae</taxon>
        <taxon>Clostridium</taxon>
    </lineage>
</organism>
<evidence type="ECO:0000256" key="3">
    <source>
        <dbReference type="ARBA" id="ARBA00023163"/>
    </source>
</evidence>
<evidence type="ECO:0000313" key="6">
    <source>
        <dbReference type="EMBL" id="BCZ46082.1"/>
    </source>
</evidence>
<dbReference type="InterPro" id="IPR001347">
    <property type="entry name" value="SIS_dom"/>
</dbReference>
<keyword evidence="3" id="KW-0804">Transcription</keyword>
<reference evidence="7" key="1">
    <citation type="submission" date="2021-07" db="EMBL/GenBank/DDBJ databases">
        <title>Complete genome sequencing of a Clostridium isolate.</title>
        <authorList>
            <person name="Ueki A."/>
            <person name="Tonouchi A."/>
        </authorList>
    </citation>
    <scope>NUCLEOTIDE SEQUENCE [LARGE SCALE GENOMIC DNA]</scope>
    <source>
        <strain evidence="7">C5S11</strain>
    </source>
</reference>
<dbReference type="EMBL" id="AP024849">
    <property type="protein sequence ID" value="BCZ46082.1"/>
    <property type="molecule type" value="Genomic_DNA"/>
</dbReference>
<keyword evidence="2" id="KW-0238">DNA-binding</keyword>
<dbReference type="PANTHER" id="PTHR30514">
    <property type="entry name" value="GLUCOKINASE"/>
    <property type="match status" value="1"/>
</dbReference>
<dbReference type="Pfam" id="PF01380">
    <property type="entry name" value="SIS"/>
    <property type="match status" value="1"/>
</dbReference>
<dbReference type="InterPro" id="IPR047640">
    <property type="entry name" value="RpiR-like"/>
</dbReference>
<evidence type="ECO:0000256" key="1">
    <source>
        <dbReference type="ARBA" id="ARBA00023015"/>
    </source>
</evidence>
<gene>
    <name evidence="6" type="ORF">psyc5s11_21490</name>
</gene>
<evidence type="ECO:0000256" key="2">
    <source>
        <dbReference type="ARBA" id="ARBA00023125"/>
    </source>
</evidence>
<evidence type="ECO:0000313" key="7">
    <source>
        <dbReference type="Proteomes" id="UP000824633"/>
    </source>
</evidence>
<dbReference type="InterPro" id="IPR009057">
    <property type="entry name" value="Homeodomain-like_sf"/>
</dbReference>
<feature type="domain" description="HTH rpiR-type" evidence="5">
    <location>
        <begin position="9"/>
        <end position="70"/>
    </location>
</feature>
<keyword evidence="7" id="KW-1185">Reference proteome</keyword>
<proteinExistence type="predicted"/>
<protein>
    <submittedName>
        <fullName evidence="6">RpiR family transcriptional regulator</fullName>
    </submittedName>
</protein>
<dbReference type="SUPFAM" id="SSF53697">
    <property type="entry name" value="SIS domain"/>
    <property type="match status" value="1"/>
</dbReference>
<name>A0ABN6J025_9CLOT</name>
<dbReference type="PANTHER" id="PTHR30514:SF10">
    <property type="entry name" value="MURR_RPIR FAMILY TRANSCRIPTIONAL REGULATOR"/>
    <property type="match status" value="1"/>
</dbReference>
<evidence type="ECO:0000259" key="5">
    <source>
        <dbReference type="Pfam" id="PF01418"/>
    </source>
</evidence>
<dbReference type="CDD" id="cd05013">
    <property type="entry name" value="SIS_RpiR"/>
    <property type="match status" value="1"/>
</dbReference>
<keyword evidence="1" id="KW-0805">Transcription regulation</keyword>
<dbReference type="InterPro" id="IPR036388">
    <property type="entry name" value="WH-like_DNA-bd_sf"/>
</dbReference>
<dbReference type="Proteomes" id="UP000824633">
    <property type="component" value="Chromosome"/>
</dbReference>
<dbReference type="Pfam" id="PF01418">
    <property type="entry name" value="HTH_6"/>
    <property type="match status" value="1"/>
</dbReference>
<dbReference type="InterPro" id="IPR035472">
    <property type="entry name" value="RpiR-like_SIS"/>
</dbReference>
<dbReference type="Gene3D" id="1.10.10.10">
    <property type="entry name" value="Winged helix-like DNA-binding domain superfamily/Winged helix DNA-binding domain"/>
    <property type="match status" value="1"/>
</dbReference>